<dbReference type="EMBL" id="CAADFF010000054">
    <property type="protein sequence ID" value="VFJ94117.1"/>
    <property type="molecule type" value="Genomic_DNA"/>
</dbReference>
<dbReference type="GO" id="GO:0006402">
    <property type="term" value="P:mRNA catabolic process"/>
    <property type="evidence" value="ECO:0007669"/>
    <property type="project" value="TreeGrafter"/>
</dbReference>
<dbReference type="InterPro" id="IPR012340">
    <property type="entry name" value="NA-bd_OB-fold"/>
</dbReference>
<gene>
    <name evidence="3" type="ORF">BECKLFY1418B_GA0070995_10542</name>
</gene>
<dbReference type="PANTHER" id="PTHR23355:SF42">
    <property type="entry name" value="RIBONUCLEASE II, CHLOROPLASTIC_MITOCHONDRIAL"/>
    <property type="match status" value="1"/>
</dbReference>
<evidence type="ECO:0000256" key="1">
    <source>
        <dbReference type="ARBA" id="ARBA00022839"/>
    </source>
</evidence>
<keyword evidence="1" id="KW-0540">Nuclease</keyword>
<evidence type="ECO:0000313" key="3">
    <source>
        <dbReference type="EMBL" id="VFJ94117.1"/>
    </source>
</evidence>
<organism evidence="3">
    <name type="scientific">Candidatus Kentrum sp. LFY</name>
    <dbReference type="NCBI Taxonomy" id="2126342"/>
    <lineage>
        <taxon>Bacteria</taxon>
        <taxon>Pseudomonadati</taxon>
        <taxon>Pseudomonadota</taxon>
        <taxon>Gammaproteobacteria</taxon>
        <taxon>Candidatus Kentrum</taxon>
    </lineage>
</organism>
<dbReference type="GO" id="GO:0003723">
    <property type="term" value="F:RNA binding"/>
    <property type="evidence" value="ECO:0007669"/>
    <property type="project" value="InterPro"/>
</dbReference>
<dbReference type="InterPro" id="IPR022966">
    <property type="entry name" value="RNase_II/R_CS"/>
</dbReference>
<dbReference type="GO" id="GO:0000932">
    <property type="term" value="C:P-body"/>
    <property type="evidence" value="ECO:0007669"/>
    <property type="project" value="TreeGrafter"/>
</dbReference>
<sequence length="627" mass="69971">MVETFPKNSLVLYKSKPARVVTVADKLEIEIDGGQTQRVRPKDVMMIHPGPIGNVRELTPQTGDIKTACELLADSSVNLPELTELLYGNDSPSSRWNTWQLVTEGIYFHGTPDSIHAHAAEDARQKLADREAKAAHDRAWNDFLARVRAGQPLEPEDAEHLKDTEALAFAKTGQSRLLRKLGIEQTPAHAHALLLKLQYWDERVNPHPVRIGLDTDAPRISIEADLSTPDLIDDNRHDLTHLPAFAIDDEGNQDPDDAISLDGNRLWIHVADVAAVVTPGSAADIEARNRGATLYLPELTAPMLPEKITEEFGLGQKETSPALSFGLDLDADGTVVHTEVVPSRIRVQRLTYDIVEKQIEEAPFRHLWQIAKKARERRRAAGATFITLPEVNIRIVDEQVQLRPLPQLDSRTLVAETMIMAGNAVARFAIARDIPYPFITQASSETASKPREQPQTLAEMYAHRRKLAPRQMRTTPAPHEGLGLPCYTQVTSPLRRYLDLVAHQQLRAYLGNGKILDAEQIMERVGATQVATAETRKGERLSNRHWTLVYLLRHANWRGEGILVEKTEKRGTVLIPELGIDAQIRYRGDLPLNHVIMLELGETDLARLSPTFIVGKSATHGKKPIHP</sequence>
<dbReference type="PANTHER" id="PTHR23355">
    <property type="entry name" value="RIBONUCLEASE"/>
    <property type="match status" value="1"/>
</dbReference>
<dbReference type="Pfam" id="PF23161">
    <property type="entry name" value="HTH_RNase_II"/>
    <property type="match status" value="1"/>
</dbReference>
<dbReference type="GO" id="GO:0000175">
    <property type="term" value="F:3'-5'-RNA exonuclease activity"/>
    <property type="evidence" value="ECO:0007669"/>
    <property type="project" value="TreeGrafter"/>
</dbReference>
<dbReference type="InterPro" id="IPR001900">
    <property type="entry name" value="RNase_II/R"/>
</dbReference>
<dbReference type="SUPFAM" id="SSF50249">
    <property type="entry name" value="Nucleic acid-binding proteins"/>
    <property type="match status" value="2"/>
</dbReference>
<dbReference type="InterPro" id="IPR056404">
    <property type="entry name" value="HTH_RNase_II"/>
</dbReference>
<dbReference type="InterPro" id="IPR050180">
    <property type="entry name" value="RNR_Ribonuclease"/>
</dbReference>
<reference evidence="3" key="1">
    <citation type="submission" date="2019-02" db="EMBL/GenBank/DDBJ databases">
        <authorList>
            <person name="Gruber-Vodicka R. H."/>
            <person name="Seah K. B. B."/>
        </authorList>
    </citation>
    <scope>NUCLEOTIDE SEQUENCE</scope>
    <source>
        <strain evidence="3">BECK_M7</strain>
    </source>
</reference>
<dbReference type="SMART" id="SM00955">
    <property type="entry name" value="RNB"/>
    <property type="match status" value="1"/>
</dbReference>
<keyword evidence="1" id="KW-0378">Hydrolase</keyword>
<dbReference type="Pfam" id="PF00773">
    <property type="entry name" value="RNB"/>
    <property type="match status" value="1"/>
</dbReference>
<name>A0A450UNL0_9GAMM</name>
<keyword evidence="1" id="KW-0269">Exonuclease</keyword>
<dbReference type="Pfam" id="PF18614">
    <property type="entry name" value="RNase_II_C_S1"/>
    <property type="match status" value="1"/>
</dbReference>
<dbReference type="AlphaFoldDB" id="A0A450UNL0"/>
<accession>A0A450UNL0</accession>
<protein>
    <submittedName>
        <fullName evidence="3">Exoribonuclease-2</fullName>
    </submittedName>
</protein>
<dbReference type="InterPro" id="IPR036388">
    <property type="entry name" value="WH-like_DNA-bd_sf"/>
</dbReference>
<dbReference type="PROSITE" id="PS01175">
    <property type="entry name" value="RIBONUCLEASE_II"/>
    <property type="match status" value="1"/>
</dbReference>
<evidence type="ECO:0000259" key="2">
    <source>
        <dbReference type="SMART" id="SM00955"/>
    </source>
</evidence>
<proteinExistence type="predicted"/>
<dbReference type="Gene3D" id="2.40.50.140">
    <property type="entry name" value="Nucleic acid-binding proteins"/>
    <property type="match status" value="1"/>
</dbReference>
<dbReference type="InterPro" id="IPR040596">
    <property type="entry name" value="RNase_II_C_S1"/>
</dbReference>
<dbReference type="Gene3D" id="1.10.10.10">
    <property type="entry name" value="Winged helix-like DNA-binding domain superfamily/Winged helix DNA-binding domain"/>
    <property type="match status" value="1"/>
</dbReference>
<feature type="domain" description="RNB" evidence="2">
    <location>
        <begin position="236"/>
        <end position="512"/>
    </location>
</feature>